<organism evidence="1 2">
    <name type="scientific">Symbiodinium necroappetens</name>
    <dbReference type="NCBI Taxonomy" id="1628268"/>
    <lineage>
        <taxon>Eukaryota</taxon>
        <taxon>Sar</taxon>
        <taxon>Alveolata</taxon>
        <taxon>Dinophyceae</taxon>
        <taxon>Suessiales</taxon>
        <taxon>Symbiodiniaceae</taxon>
        <taxon>Symbiodinium</taxon>
    </lineage>
</organism>
<comment type="caution">
    <text evidence="1">The sequence shown here is derived from an EMBL/GenBank/DDBJ whole genome shotgun (WGS) entry which is preliminary data.</text>
</comment>
<name>A0A812SRN8_9DINO</name>
<feature type="non-terminal residue" evidence="1">
    <location>
        <position position="58"/>
    </location>
</feature>
<keyword evidence="2" id="KW-1185">Reference proteome</keyword>
<proteinExistence type="predicted"/>
<evidence type="ECO:0000313" key="1">
    <source>
        <dbReference type="EMBL" id="CAE7491970.1"/>
    </source>
</evidence>
<gene>
    <name evidence="1" type="ORF">SNEC2469_LOCUS13996</name>
</gene>
<feature type="non-terminal residue" evidence="1">
    <location>
        <position position="1"/>
    </location>
</feature>
<dbReference type="EMBL" id="CAJNJA010022383">
    <property type="protein sequence ID" value="CAE7491970.1"/>
    <property type="molecule type" value="Genomic_DNA"/>
</dbReference>
<protein>
    <submittedName>
        <fullName evidence="1">Uncharacterized protein</fullName>
    </submittedName>
</protein>
<reference evidence="1" key="1">
    <citation type="submission" date="2021-02" db="EMBL/GenBank/DDBJ databases">
        <authorList>
            <person name="Dougan E. K."/>
            <person name="Rhodes N."/>
            <person name="Thang M."/>
            <person name="Chan C."/>
        </authorList>
    </citation>
    <scope>NUCLEOTIDE SEQUENCE</scope>
</reference>
<dbReference type="AlphaFoldDB" id="A0A812SRN8"/>
<sequence length="58" mass="6547">VLCQGVRRKQHTSRLALQHLLAGTGHCPASSRPPLRHDWPATRACTVTLWRGDRRFCA</sequence>
<evidence type="ECO:0000313" key="2">
    <source>
        <dbReference type="Proteomes" id="UP000601435"/>
    </source>
</evidence>
<accession>A0A812SRN8</accession>
<dbReference type="Proteomes" id="UP000601435">
    <property type="component" value="Unassembled WGS sequence"/>
</dbReference>